<feature type="transmembrane region" description="Helical" evidence="1">
    <location>
        <begin position="171"/>
        <end position="188"/>
    </location>
</feature>
<evidence type="ECO:0000256" key="1">
    <source>
        <dbReference type="SAM" id="Phobius"/>
    </source>
</evidence>
<feature type="transmembrane region" description="Helical" evidence="1">
    <location>
        <begin position="309"/>
        <end position="326"/>
    </location>
</feature>
<reference evidence="3" key="2">
    <citation type="journal article" date="2011" name="PLoS Pathog.">
        <title>Comparative genomics yields insights into niche adaptation of plant vascular wilt pathogens.</title>
        <authorList>
            <person name="Klosterman S.J."/>
            <person name="Subbarao K.V."/>
            <person name="Kang S."/>
            <person name="Veronese P."/>
            <person name="Gold S.E."/>
            <person name="Thomma B.P.H.J."/>
            <person name="Chen Z."/>
            <person name="Henrissat B."/>
            <person name="Lee Y.-H."/>
            <person name="Park J."/>
            <person name="Garcia-Pedrajas M.D."/>
            <person name="Barbara D.J."/>
            <person name="Anchieta A."/>
            <person name="de Jonge R."/>
            <person name="Santhanam P."/>
            <person name="Maruthachalam K."/>
            <person name="Atallah Z."/>
            <person name="Amyotte S.G."/>
            <person name="Paz Z."/>
            <person name="Inderbitzin P."/>
            <person name="Hayes R.J."/>
            <person name="Heiman D.I."/>
            <person name="Young S."/>
            <person name="Zeng Q."/>
            <person name="Engels R."/>
            <person name="Galagan J."/>
            <person name="Cuomo C.A."/>
            <person name="Dobinson K.F."/>
            <person name="Ma L.-J."/>
        </authorList>
    </citation>
    <scope>NUCLEOTIDE SEQUENCE [LARGE SCALE GENOMIC DNA]</scope>
    <source>
        <strain evidence="3">VdLs.17 / ATCC MYA-4575 / FGSC 10137</strain>
    </source>
</reference>
<dbReference type="InParanoid" id="G2X9H6"/>
<keyword evidence="3" id="KW-1185">Reference proteome</keyword>
<feature type="transmembrane region" description="Helical" evidence="1">
    <location>
        <begin position="7"/>
        <end position="23"/>
    </location>
</feature>
<keyword evidence="1" id="KW-0812">Transmembrane</keyword>
<dbReference type="EMBL" id="DS572708">
    <property type="protein sequence ID" value="EGY15644.1"/>
    <property type="molecule type" value="Genomic_DNA"/>
</dbReference>
<proteinExistence type="predicted"/>
<feature type="transmembrane region" description="Helical" evidence="1">
    <location>
        <begin position="208"/>
        <end position="231"/>
    </location>
</feature>
<dbReference type="STRING" id="498257.G2X9H6"/>
<protein>
    <submittedName>
        <fullName evidence="2">Uncharacterized protein</fullName>
    </submittedName>
</protein>
<accession>G2X9H6</accession>
<evidence type="ECO:0000313" key="3">
    <source>
        <dbReference type="Proteomes" id="UP000001611"/>
    </source>
</evidence>
<dbReference type="PANTHER" id="PTHR12203:SF35">
    <property type="entry name" value="PROTEIN O-GLUCOSYLTRANSFERASE 1"/>
    <property type="match status" value="1"/>
</dbReference>
<reference evidence="2 3" key="1">
    <citation type="submission" date="2008-03" db="EMBL/GenBank/DDBJ databases">
        <title>The Genome Sequence of Verticillium dahliae VdLs.17.</title>
        <authorList>
            <consortium name="The Broad Institute Genome Sequencing Platform"/>
            <person name="Ma L.-J.J."/>
            <person name="Klosterman S.J."/>
            <person name="Subbarao K."/>
            <person name="Dobinson K."/>
            <person name="Veronese P."/>
            <person name="Kang S."/>
            <person name="Gold S.E."/>
            <person name="Young S."/>
            <person name="Jaffe D."/>
            <person name="Gnerre S."/>
            <person name="Berlin A."/>
            <person name="Heiman D."/>
            <person name="Hepburn T."/>
            <person name="Sykes S."/>
            <person name="Alvarado L."/>
            <person name="Kodira C.D."/>
            <person name="Lander E."/>
            <person name="Galagan J."/>
            <person name="Nusbaum C."/>
            <person name="Birren B."/>
        </authorList>
    </citation>
    <scope>NUCLEOTIDE SEQUENCE [LARGE SCALE GENOMIC DNA]</scope>
    <source>
        <strain evidence="3">VdLs.17 / ATCC MYA-4575 / FGSC 10137</strain>
    </source>
</reference>
<feature type="transmembrane region" description="Helical" evidence="1">
    <location>
        <begin position="35"/>
        <end position="55"/>
    </location>
</feature>
<sequence>MAQNGRLHLTALCAVTSFIWISYNFEHHTLNQRPRYALAIVLLLSAGLTWFVSYSSKWLPGSDARFDEKTPDQTSALSSSEHAPLSLPRRPRRYFIPIIVFCIIIRIELFHQTAAKIQCSVPGIEAFFCTLVVVYDVFFGRKSQSDVLPWPTDPWVTVADELQQWFKTTRLTLVASVVLFNLGAYLAAANKLHSTYFCSTLFDNRFWIVSMQVFGLVLDGVIAVLLWRVLVFTKSTRARLRTLSGIQLTVGAFDWTMHVLLTLRPTVQPTGVNGLGWLYLFDLINDSFTFCLLIVSLSLLVTESGPVKPFGIITFISSLLTSYQALSSVGDARAFLLFILTAAIIGSTVYVILTNQVLNKHPLDTFIYDARTEADRWLTHASVSRSLKVAVQEYQARHNGRDPPPNFDKWYEFAIAKSSVIVDHYQQIENDVAPFWSLKPNSIRKSTLDLAANEAELALVQVANKKVTHNYKAEDEHRRALDDLVKMIETFSEYLSDMDLPINLSGEPHLSRLHAFHMTNKKMVPHQKLVPVFGSFKADGFNDILIPMTSKTDSEADSNRDFKTRIDKLHWRGELGEQVISHDMLHGNHRHRLLHQVNNATKGDEVTMLLPTPGDPKKFSHERVHVQEANAALPFDVGVSSYPSCEDAGCAAARLEFGEKGEEGESGEPLKYRYVLLLDDDSSPPKRLMQTLRSGSVPVLSSIFRTWCTERLLPWVHFVPVDIRFQALHSTLAYFTGLEGRVPVNGREIKFEGRVSDAKWIATAGRQWADKALRREDMEVYLFRLLLEWGRVVDDGRDSLGFKIES</sequence>
<dbReference type="RefSeq" id="XP_009657807.1">
    <property type="nucleotide sequence ID" value="XM_009659512.1"/>
</dbReference>
<dbReference type="HOGENOM" id="CLU_005027_1_0_1"/>
<dbReference type="KEGG" id="vda:VDAG_06808"/>
<dbReference type="Proteomes" id="UP000001611">
    <property type="component" value="Unassembled WGS sequence"/>
</dbReference>
<feature type="transmembrane region" description="Helical" evidence="1">
    <location>
        <begin position="332"/>
        <end position="353"/>
    </location>
</feature>
<keyword evidence="1" id="KW-1133">Transmembrane helix</keyword>
<dbReference type="InterPro" id="IPR051091">
    <property type="entry name" value="O-Glucosyltr/Glycosyltrsf_90"/>
</dbReference>
<dbReference type="eggNOG" id="ENOG502QUUP">
    <property type="taxonomic scope" value="Eukaryota"/>
</dbReference>
<gene>
    <name evidence="2" type="ORF">VDAG_06808</name>
</gene>
<organism evidence="2 3">
    <name type="scientific">Verticillium dahliae (strain VdLs.17 / ATCC MYA-4575 / FGSC 10137)</name>
    <name type="common">Verticillium wilt</name>
    <dbReference type="NCBI Taxonomy" id="498257"/>
    <lineage>
        <taxon>Eukaryota</taxon>
        <taxon>Fungi</taxon>
        <taxon>Dikarya</taxon>
        <taxon>Ascomycota</taxon>
        <taxon>Pezizomycotina</taxon>
        <taxon>Sordariomycetes</taxon>
        <taxon>Hypocreomycetidae</taxon>
        <taxon>Glomerellales</taxon>
        <taxon>Plectosphaerellaceae</taxon>
        <taxon>Verticillium</taxon>
    </lineage>
</organism>
<dbReference type="OrthoDB" id="541052at2759"/>
<feature type="transmembrane region" description="Helical" evidence="1">
    <location>
        <begin position="94"/>
        <end position="114"/>
    </location>
</feature>
<dbReference type="PANTHER" id="PTHR12203">
    <property type="entry name" value="KDEL LYS-ASP-GLU-LEU CONTAINING - RELATED"/>
    <property type="match status" value="1"/>
</dbReference>
<name>G2X9H6_VERDV</name>
<evidence type="ECO:0000313" key="2">
    <source>
        <dbReference type="EMBL" id="EGY15644.1"/>
    </source>
</evidence>
<dbReference type="GeneID" id="20708271"/>
<feature type="transmembrane region" description="Helical" evidence="1">
    <location>
        <begin position="283"/>
        <end position="302"/>
    </location>
</feature>
<keyword evidence="1" id="KW-0472">Membrane</keyword>
<dbReference type="OMA" id="ECAPAGY"/>
<dbReference type="AlphaFoldDB" id="G2X9H6"/>